<reference evidence="1 2" key="1">
    <citation type="submission" date="2013-01" db="EMBL/GenBank/DDBJ databases">
        <authorList>
            <person name="Harkins D.M."/>
            <person name="Durkin A.S."/>
            <person name="Brinkac L.M."/>
            <person name="Haft D.H."/>
            <person name="Selengut J.D."/>
            <person name="Sanka R."/>
            <person name="DePew J."/>
            <person name="Purushe J."/>
            <person name="Peacock S.J."/>
            <person name="Thaipadungpanit J."/>
            <person name="Wuthiekanun V.W."/>
            <person name="Day N.P."/>
            <person name="Vinetz J.M."/>
            <person name="Sutton G.G."/>
            <person name="Nierman W.C."/>
            <person name="Fouts D.E."/>
        </authorList>
    </citation>
    <scope>NUCLEOTIDE SEQUENCE [LARGE SCALE GENOMIC DNA]</scope>
    <source>
        <strain evidence="1 2">L0374</strain>
    </source>
</reference>
<gene>
    <name evidence="1" type="ORF">LEP1GSC083_4868</name>
</gene>
<dbReference type="AlphaFoldDB" id="M6KKC9"/>
<protein>
    <submittedName>
        <fullName evidence="1">Uncharacterized protein</fullName>
    </submittedName>
</protein>
<dbReference type="Proteomes" id="UP000012137">
    <property type="component" value="Unassembled WGS sequence"/>
</dbReference>
<evidence type="ECO:0000313" key="2">
    <source>
        <dbReference type="Proteomes" id="UP000012137"/>
    </source>
</evidence>
<proteinExistence type="predicted"/>
<dbReference type="EMBL" id="AHMZ02000139">
    <property type="protein sequence ID" value="EMN28237.1"/>
    <property type="molecule type" value="Genomic_DNA"/>
</dbReference>
<organism evidence="1 2">
    <name type="scientific">Leptospira interrogans serovar Pyrogenes str. L0374</name>
    <dbReference type="NCBI Taxonomy" id="1049928"/>
    <lineage>
        <taxon>Bacteria</taxon>
        <taxon>Pseudomonadati</taxon>
        <taxon>Spirochaetota</taxon>
        <taxon>Spirochaetia</taxon>
        <taxon>Leptospirales</taxon>
        <taxon>Leptospiraceae</taxon>
        <taxon>Leptospira</taxon>
    </lineage>
</organism>
<comment type="caution">
    <text evidence="1">The sequence shown here is derived from an EMBL/GenBank/DDBJ whole genome shotgun (WGS) entry which is preliminary data.</text>
</comment>
<sequence>MGVPTFKKSIYKVQIPIFFRIMNSLRPTHVIKKILSLMFLSGVSSILKLRLRGK</sequence>
<name>M6KKC9_LEPIR</name>
<accession>M6KKC9</accession>
<evidence type="ECO:0000313" key="1">
    <source>
        <dbReference type="EMBL" id="EMN28237.1"/>
    </source>
</evidence>